<dbReference type="Proteomes" id="UP000305067">
    <property type="component" value="Unassembled WGS sequence"/>
</dbReference>
<accession>A0A5C3Q6R7</accession>
<dbReference type="OrthoDB" id="3219854at2759"/>
<dbReference type="EMBL" id="ML178871">
    <property type="protein sequence ID" value="TFK95888.1"/>
    <property type="molecule type" value="Genomic_DNA"/>
</dbReference>
<feature type="region of interest" description="Disordered" evidence="1">
    <location>
        <begin position="1"/>
        <end position="75"/>
    </location>
</feature>
<dbReference type="Pfam" id="PF20153">
    <property type="entry name" value="DUF6535"/>
    <property type="match status" value="1"/>
</dbReference>
<feature type="domain" description="DUF6535" evidence="3">
    <location>
        <begin position="170"/>
        <end position="352"/>
    </location>
</feature>
<keyword evidence="2" id="KW-0812">Transmembrane</keyword>
<feature type="compositionally biased region" description="Basic and acidic residues" evidence="1">
    <location>
        <begin position="52"/>
        <end position="62"/>
    </location>
</feature>
<feature type="transmembrane region" description="Helical" evidence="2">
    <location>
        <begin position="273"/>
        <end position="291"/>
    </location>
</feature>
<proteinExistence type="predicted"/>
<protein>
    <recommendedName>
        <fullName evidence="3">DUF6535 domain-containing protein</fullName>
    </recommendedName>
</protein>
<keyword evidence="2" id="KW-1133">Transmembrane helix</keyword>
<sequence length="527" mass="58969">MTSQPASIATEELVDLDSAIQNTPKNPQKLQGDPQMSEADPSVIKAGVPVDAGDHNDPEATEKSTGPQNEDSSIPGLLALLGEDEYELYEVAPGSGAKKIDPPPDTKSLRRHKRPFIIRRKTAQKMAQEQAQFIGGEPQVADGEVDQLDYEKRFRPDKPGERLAQNARVWRVYLNEAGQFDVDMVEKMMDTVDVILIIAALFAAIVTTLVALTAAALQLDQPKVTNMLLMELIDLQRAQMGNGSINDIERYPITADSPATETASWTDYVATRLWFSSLALSMSTALIAMLVRQWIHSYDAPTFQGTAQKRAEIRHFRFYGFDAWNVPLIIHLLPTMLQLSLFLFFAGLVVYLHPLDRTIEILVAVLAFITFIVLLPIPSRWHTNHRAIPNPPYVASQQKRRPHSLKEMEITAIEAQEDVLHTRMFTWVMETSSNPSARSIITSCVALNPKNLAGIQPPITTDIEWAKTVHQAISDQVTKPDQELDRDSFNHKGLSVSWWDQQHIALLSAHEYTFLVIPSNARLHPGH</sequence>
<gene>
    <name evidence="4" type="ORF">BDV98DRAFT_659466</name>
</gene>
<evidence type="ECO:0000256" key="1">
    <source>
        <dbReference type="SAM" id="MobiDB-lite"/>
    </source>
</evidence>
<evidence type="ECO:0000256" key="2">
    <source>
        <dbReference type="SAM" id="Phobius"/>
    </source>
</evidence>
<feature type="transmembrane region" description="Helical" evidence="2">
    <location>
        <begin position="194"/>
        <end position="219"/>
    </location>
</feature>
<name>A0A5C3Q6R7_9AGAR</name>
<dbReference type="InterPro" id="IPR045338">
    <property type="entry name" value="DUF6535"/>
</dbReference>
<evidence type="ECO:0000313" key="5">
    <source>
        <dbReference type="Proteomes" id="UP000305067"/>
    </source>
</evidence>
<feature type="compositionally biased region" description="Polar residues" evidence="1">
    <location>
        <begin position="19"/>
        <end position="29"/>
    </location>
</feature>
<organism evidence="4 5">
    <name type="scientific">Pterulicium gracile</name>
    <dbReference type="NCBI Taxonomy" id="1884261"/>
    <lineage>
        <taxon>Eukaryota</taxon>
        <taxon>Fungi</taxon>
        <taxon>Dikarya</taxon>
        <taxon>Basidiomycota</taxon>
        <taxon>Agaricomycotina</taxon>
        <taxon>Agaricomycetes</taxon>
        <taxon>Agaricomycetidae</taxon>
        <taxon>Agaricales</taxon>
        <taxon>Pleurotineae</taxon>
        <taxon>Pterulaceae</taxon>
        <taxon>Pterulicium</taxon>
    </lineage>
</organism>
<feature type="compositionally biased region" description="Polar residues" evidence="1">
    <location>
        <begin position="63"/>
        <end position="72"/>
    </location>
</feature>
<feature type="transmembrane region" description="Helical" evidence="2">
    <location>
        <begin position="324"/>
        <end position="352"/>
    </location>
</feature>
<keyword evidence="2" id="KW-0472">Membrane</keyword>
<evidence type="ECO:0000313" key="4">
    <source>
        <dbReference type="EMBL" id="TFK95888.1"/>
    </source>
</evidence>
<evidence type="ECO:0000259" key="3">
    <source>
        <dbReference type="Pfam" id="PF20153"/>
    </source>
</evidence>
<keyword evidence="5" id="KW-1185">Reference proteome</keyword>
<dbReference type="AlphaFoldDB" id="A0A5C3Q6R7"/>
<reference evidence="4 5" key="1">
    <citation type="journal article" date="2019" name="Nat. Ecol. Evol.">
        <title>Megaphylogeny resolves global patterns of mushroom evolution.</title>
        <authorList>
            <person name="Varga T."/>
            <person name="Krizsan K."/>
            <person name="Foldi C."/>
            <person name="Dima B."/>
            <person name="Sanchez-Garcia M."/>
            <person name="Sanchez-Ramirez S."/>
            <person name="Szollosi G.J."/>
            <person name="Szarkandi J.G."/>
            <person name="Papp V."/>
            <person name="Albert L."/>
            <person name="Andreopoulos W."/>
            <person name="Angelini C."/>
            <person name="Antonin V."/>
            <person name="Barry K.W."/>
            <person name="Bougher N.L."/>
            <person name="Buchanan P."/>
            <person name="Buyck B."/>
            <person name="Bense V."/>
            <person name="Catcheside P."/>
            <person name="Chovatia M."/>
            <person name="Cooper J."/>
            <person name="Damon W."/>
            <person name="Desjardin D."/>
            <person name="Finy P."/>
            <person name="Geml J."/>
            <person name="Haridas S."/>
            <person name="Hughes K."/>
            <person name="Justo A."/>
            <person name="Karasinski D."/>
            <person name="Kautmanova I."/>
            <person name="Kiss B."/>
            <person name="Kocsube S."/>
            <person name="Kotiranta H."/>
            <person name="LaButti K.M."/>
            <person name="Lechner B.E."/>
            <person name="Liimatainen K."/>
            <person name="Lipzen A."/>
            <person name="Lukacs Z."/>
            <person name="Mihaltcheva S."/>
            <person name="Morgado L.N."/>
            <person name="Niskanen T."/>
            <person name="Noordeloos M.E."/>
            <person name="Ohm R.A."/>
            <person name="Ortiz-Santana B."/>
            <person name="Ovrebo C."/>
            <person name="Racz N."/>
            <person name="Riley R."/>
            <person name="Savchenko A."/>
            <person name="Shiryaev A."/>
            <person name="Soop K."/>
            <person name="Spirin V."/>
            <person name="Szebenyi C."/>
            <person name="Tomsovsky M."/>
            <person name="Tulloss R.E."/>
            <person name="Uehling J."/>
            <person name="Grigoriev I.V."/>
            <person name="Vagvolgyi C."/>
            <person name="Papp T."/>
            <person name="Martin F.M."/>
            <person name="Miettinen O."/>
            <person name="Hibbett D.S."/>
            <person name="Nagy L.G."/>
        </authorList>
    </citation>
    <scope>NUCLEOTIDE SEQUENCE [LARGE SCALE GENOMIC DNA]</scope>
    <source>
        <strain evidence="4 5">CBS 309.79</strain>
    </source>
</reference>
<feature type="transmembrane region" description="Helical" evidence="2">
    <location>
        <begin position="358"/>
        <end position="377"/>
    </location>
</feature>